<organism evidence="1 2">
    <name type="scientific">Lasiodiplodia mahajangana</name>
    <dbReference type="NCBI Taxonomy" id="1108764"/>
    <lineage>
        <taxon>Eukaryota</taxon>
        <taxon>Fungi</taxon>
        <taxon>Dikarya</taxon>
        <taxon>Ascomycota</taxon>
        <taxon>Pezizomycotina</taxon>
        <taxon>Dothideomycetes</taxon>
        <taxon>Dothideomycetes incertae sedis</taxon>
        <taxon>Botryosphaeriales</taxon>
        <taxon>Botryosphaeriaceae</taxon>
        <taxon>Lasiodiplodia</taxon>
    </lineage>
</organism>
<accession>A0ACC2JRL1</accession>
<dbReference type="Proteomes" id="UP001153332">
    <property type="component" value="Unassembled WGS sequence"/>
</dbReference>
<reference evidence="1" key="1">
    <citation type="submission" date="2022-12" db="EMBL/GenBank/DDBJ databases">
        <title>Genome Sequence of Lasiodiplodia mahajangana.</title>
        <authorList>
            <person name="Buettner E."/>
        </authorList>
    </citation>
    <scope>NUCLEOTIDE SEQUENCE</scope>
    <source>
        <strain evidence="1">VT137</strain>
    </source>
</reference>
<gene>
    <name evidence="1" type="ORF">O1611_g3509</name>
</gene>
<protein>
    <submittedName>
        <fullName evidence="1">Uncharacterized protein</fullName>
    </submittedName>
</protein>
<keyword evidence="2" id="KW-1185">Reference proteome</keyword>
<proteinExistence type="predicted"/>
<sequence length="99" mass="11312">MHRQATPGRALKRLREKQDRREHEQGSSTLPAAHFLRTAEDQSARLFLRPRTEGIFTLVSHVPDLLESRAGSSLKRRVPPYCLCNYVSIRQLSRVTTGT</sequence>
<comment type="caution">
    <text evidence="1">The sequence shown here is derived from an EMBL/GenBank/DDBJ whole genome shotgun (WGS) entry which is preliminary data.</text>
</comment>
<name>A0ACC2JRL1_9PEZI</name>
<evidence type="ECO:0000313" key="2">
    <source>
        <dbReference type="Proteomes" id="UP001153332"/>
    </source>
</evidence>
<evidence type="ECO:0000313" key="1">
    <source>
        <dbReference type="EMBL" id="KAJ8130121.1"/>
    </source>
</evidence>
<dbReference type="EMBL" id="JAPUUL010000577">
    <property type="protein sequence ID" value="KAJ8130121.1"/>
    <property type="molecule type" value="Genomic_DNA"/>
</dbReference>